<feature type="transmembrane region" description="Helical" evidence="1">
    <location>
        <begin position="63"/>
        <end position="85"/>
    </location>
</feature>
<keyword evidence="1" id="KW-1133">Transmembrane helix</keyword>
<dbReference type="OrthoDB" id="2382309at2"/>
<gene>
    <name evidence="2" type="ORF">DCC39_07850</name>
</gene>
<reference evidence="2 3" key="1">
    <citation type="submission" date="2018-04" db="EMBL/GenBank/DDBJ databases">
        <title>Camelliibacillus theae gen. nov., sp. nov., isolated from Pu'er tea.</title>
        <authorList>
            <person name="Niu L."/>
        </authorList>
    </citation>
    <scope>NUCLEOTIDE SEQUENCE [LARGE SCALE GENOMIC DNA]</scope>
    <source>
        <strain evidence="2 3">T8</strain>
    </source>
</reference>
<dbReference type="Proteomes" id="UP000245998">
    <property type="component" value="Unassembled WGS sequence"/>
</dbReference>
<evidence type="ECO:0000313" key="2">
    <source>
        <dbReference type="EMBL" id="PWA12060.1"/>
    </source>
</evidence>
<name>A0A2U1K3E6_9BACI</name>
<dbReference type="InterPro" id="IPR025917">
    <property type="entry name" value="YuiB"/>
</dbReference>
<accession>A0A2U1K3E6</accession>
<dbReference type="EMBL" id="QCZG01000013">
    <property type="protein sequence ID" value="PWA12060.1"/>
    <property type="molecule type" value="Genomic_DNA"/>
</dbReference>
<keyword evidence="3" id="KW-1185">Reference proteome</keyword>
<comment type="caution">
    <text evidence="2">The sequence shown here is derived from an EMBL/GenBank/DDBJ whole genome shotgun (WGS) entry which is preliminary data.</text>
</comment>
<dbReference type="Pfam" id="PF14068">
    <property type="entry name" value="YuiB"/>
    <property type="match status" value="1"/>
</dbReference>
<evidence type="ECO:0000256" key="1">
    <source>
        <dbReference type="SAM" id="Phobius"/>
    </source>
</evidence>
<keyword evidence="1" id="KW-0472">Membrane</keyword>
<protein>
    <submittedName>
        <fullName evidence="2">Uncharacterized protein</fullName>
    </submittedName>
</protein>
<dbReference type="AlphaFoldDB" id="A0A2U1K3E6"/>
<sequence>MLLFLVLFFGIGFILNMLLRSTWIMAVVYPLIVVMIVDNVRFYEYVTNPGPAFSDLAARLTGLAVADILILSFGFIGTIIAGIAIRMLRVRGYQMF</sequence>
<organism evidence="2 3">
    <name type="scientific">Pueribacillus theae</name>
    <dbReference type="NCBI Taxonomy" id="2171751"/>
    <lineage>
        <taxon>Bacteria</taxon>
        <taxon>Bacillati</taxon>
        <taxon>Bacillota</taxon>
        <taxon>Bacilli</taxon>
        <taxon>Bacillales</taxon>
        <taxon>Bacillaceae</taxon>
        <taxon>Pueribacillus</taxon>
    </lineage>
</organism>
<keyword evidence="1" id="KW-0812">Transmembrane</keyword>
<evidence type="ECO:0000313" key="3">
    <source>
        <dbReference type="Proteomes" id="UP000245998"/>
    </source>
</evidence>
<proteinExistence type="predicted"/>